<dbReference type="HOGENOM" id="CLU_3071095_0_0_1"/>
<evidence type="ECO:0000313" key="1">
    <source>
        <dbReference type="EMBL" id="EEB12815.1"/>
    </source>
</evidence>
<dbReference type="VEuPathDB" id="VectorBase:PHUM208240"/>
<name>E0VHF9_PEDHC</name>
<dbReference type="GeneID" id="8237357"/>
<dbReference type="KEGG" id="phu:Phum_PHUM208240"/>
<protein>
    <submittedName>
        <fullName evidence="1 2">Leucine rich repeat protein, putative</fullName>
    </submittedName>
</protein>
<dbReference type="OrthoDB" id="1517790at2759"/>
<evidence type="ECO:0000313" key="3">
    <source>
        <dbReference type="Proteomes" id="UP000009046"/>
    </source>
</evidence>
<dbReference type="Proteomes" id="UP000009046">
    <property type="component" value="Unassembled WGS sequence"/>
</dbReference>
<dbReference type="EnsemblMetazoa" id="PHUM208240-RA">
    <property type="protein sequence ID" value="PHUM208240-PA"/>
    <property type="gene ID" value="PHUM208240"/>
</dbReference>
<dbReference type="OMA" id="NCWGGEL"/>
<dbReference type="EMBL" id="DS235169">
    <property type="protein sequence ID" value="EEB12815.1"/>
    <property type="molecule type" value="Genomic_DNA"/>
</dbReference>
<reference evidence="1" key="1">
    <citation type="submission" date="2007-04" db="EMBL/GenBank/DDBJ databases">
        <title>Annotation of Pediculus humanus corporis strain USDA.</title>
        <authorList>
            <person name="Kirkness E."/>
            <person name="Hannick L."/>
            <person name="Hass B."/>
            <person name="Bruggner R."/>
            <person name="Lawson D."/>
            <person name="Bidwell S."/>
            <person name="Joardar V."/>
            <person name="Caler E."/>
            <person name="Walenz B."/>
            <person name="Inman J."/>
            <person name="Schobel S."/>
            <person name="Galinsky K."/>
            <person name="Amedeo P."/>
            <person name="Strausberg R."/>
        </authorList>
    </citation>
    <scope>NUCLEOTIDE SEQUENCE</scope>
    <source>
        <strain evidence="1">USDA</strain>
    </source>
</reference>
<keyword evidence="3" id="KW-1185">Reference proteome</keyword>
<dbReference type="eggNOG" id="KOG2123">
    <property type="taxonomic scope" value="Eukaryota"/>
</dbReference>
<dbReference type="RefSeq" id="XP_002425553.1">
    <property type="nucleotide sequence ID" value="XM_002425508.1"/>
</dbReference>
<reference evidence="1" key="2">
    <citation type="submission" date="2007-04" db="EMBL/GenBank/DDBJ databases">
        <title>The genome of the human body louse.</title>
        <authorList>
            <consortium name="The Human Body Louse Genome Consortium"/>
            <person name="Kirkness E."/>
            <person name="Walenz B."/>
            <person name="Hass B."/>
            <person name="Bruggner R."/>
            <person name="Strausberg R."/>
        </authorList>
    </citation>
    <scope>NUCLEOTIDE SEQUENCE</scope>
    <source>
        <strain evidence="1">USDA</strain>
    </source>
</reference>
<dbReference type="AlphaFoldDB" id="E0VHF9"/>
<dbReference type="CTD" id="8237357"/>
<accession>E0VHF9</accession>
<sequence length="53" mass="6027">MARLTEDMVVARTRASDLSSIKKLNCWGGELQDISLLRRMNNVEVLSLSFNMI</sequence>
<dbReference type="InParanoid" id="E0VHF9"/>
<dbReference type="EMBL" id="AAZO01002407">
    <property type="status" value="NOT_ANNOTATED_CDS"/>
    <property type="molecule type" value="Genomic_DNA"/>
</dbReference>
<gene>
    <name evidence="2" type="primary">8237357</name>
    <name evidence="1" type="ORF">Phum_PHUM208240</name>
</gene>
<reference evidence="2" key="3">
    <citation type="submission" date="2021-02" db="UniProtKB">
        <authorList>
            <consortium name="EnsemblMetazoa"/>
        </authorList>
    </citation>
    <scope>IDENTIFICATION</scope>
    <source>
        <strain evidence="2">USDA</strain>
    </source>
</reference>
<proteinExistence type="predicted"/>
<evidence type="ECO:0000313" key="2">
    <source>
        <dbReference type="EnsemblMetazoa" id="PHUM208240-PA"/>
    </source>
</evidence>
<organism>
    <name type="scientific">Pediculus humanus subsp. corporis</name>
    <name type="common">Body louse</name>
    <dbReference type="NCBI Taxonomy" id="121224"/>
    <lineage>
        <taxon>Eukaryota</taxon>
        <taxon>Metazoa</taxon>
        <taxon>Ecdysozoa</taxon>
        <taxon>Arthropoda</taxon>
        <taxon>Hexapoda</taxon>
        <taxon>Insecta</taxon>
        <taxon>Pterygota</taxon>
        <taxon>Neoptera</taxon>
        <taxon>Paraneoptera</taxon>
        <taxon>Psocodea</taxon>
        <taxon>Troctomorpha</taxon>
        <taxon>Phthiraptera</taxon>
        <taxon>Anoplura</taxon>
        <taxon>Pediculidae</taxon>
        <taxon>Pediculus</taxon>
    </lineage>
</organism>